<dbReference type="RefSeq" id="WP_095555948.1">
    <property type="nucleotide sequence ID" value="NZ_NSJD01000001.1"/>
</dbReference>
<comment type="caution">
    <text evidence="2">The sequence shown here is derived from an EMBL/GenBank/DDBJ whole genome shotgun (WGS) entry which is preliminary data.</text>
</comment>
<dbReference type="Gene3D" id="3.40.50.150">
    <property type="entry name" value="Vaccinia Virus protein VP39"/>
    <property type="match status" value="1"/>
</dbReference>
<dbReference type="Proteomes" id="UP000218644">
    <property type="component" value="Unassembled WGS sequence"/>
</dbReference>
<dbReference type="Pfam" id="PF13649">
    <property type="entry name" value="Methyltransf_25"/>
    <property type="match status" value="1"/>
</dbReference>
<dbReference type="InterPro" id="IPR041698">
    <property type="entry name" value="Methyltransf_25"/>
</dbReference>
<reference evidence="2 3" key="1">
    <citation type="submission" date="2017-08" db="EMBL/GenBank/DDBJ databases">
        <title>WGS of Clinical strains of the CDC Group NO-1 linked to zoonotic infections in humans.</title>
        <authorList>
            <person name="Bernier A.-M."/>
            <person name="Bernard K."/>
        </authorList>
    </citation>
    <scope>NUCLEOTIDE SEQUENCE [LARGE SCALE GENOMIC DNA]</scope>
    <source>
        <strain evidence="2 3">NML79-0751</strain>
    </source>
</reference>
<dbReference type="SUPFAM" id="SSF53335">
    <property type="entry name" value="S-adenosyl-L-methionine-dependent methyltransferases"/>
    <property type="match status" value="1"/>
</dbReference>
<accession>A0A2A2AUH5</accession>
<feature type="domain" description="Methyltransferase" evidence="1">
    <location>
        <begin position="42"/>
        <end position="133"/>
    </location>
</feature>
<dbReference type="GO" id="GO:0032259">
    <property type="term" value="P:methylation"/>
    <property type="evidence" value="ECO:0007669"/>
    <property type="project" value="UniProtKB-KW"/>
</dbReference>
<dbReference type="InterPro" id="IPR029063">
    <property type="entry name" value="SAM-dependent_MTases_sf"/>
</dbReference>
<dbReference type="GO" id="GO:0008168">
    <property type="term" value="F:methyltransferase activity"/>
    <property type="evidence" value="ECO:0007669"/>
    <property type="project" value="UniProtKB-KW"/>
</dbReference>
<evidence type="ECO:0000313" key="2">
    <source>
        <dbReference type="EMBL" id="PAT41496.1"/>
    </source>
</evidence>
<organism evidence="2 3">
    <name type="scientific">Vandammella animalimorsus</name>
    <dbReference type="NCBI Taxonomy" id="2029117"/>
    <lineage>
        <taxon>Bacteria</taxon>
        <taxon>Pseudomonadati</taxon>
        <taxon>Pseudomonadota</taxon>
        <taxon>Betaproteobacteria</taxon>
        <taxon>Burkholderiales</taxon>
        <taxon>Comamonadaceae</taxon>
        <taxon>Vandammella</taxon>
    </lineage>
</organism>
<evidence type="ECO:0000259" key="1">
    <source>
        <dbReference type="Pfam" id="PF13649"/>
    </source>
</evidence>
<name>A0A2A2AUH5_9BURK</name>
<sequence>MNEQQWLDKWNSNFQRPEYVYGTQPNDFFRQEIDKLSPGRILLAAEGEGRNAVYAARRGWQACAFDISEAGKNKALQLAADAGVDINYQVGELPHLGFDAAPFDALALIYAHFPPHLKSAYHQHLARLLRPGGTVIFEAFSKNHLAYRSRDSRVGGPADLASLFSEEEIRKDFQGFEILALQTQEITLSEGLFHNGLGSVIRFVGRKPR</sequence>
<dbReference type="EMBL" id="NSJD01000001">
    <property type="protein sequence ID" value="PAT41496.1"/>
    <property type="molecule type" value="Genomic_DNA"/>
</dbReference>
<proteinExistence type="predicted"/>
<keyword evidence="2" id="KW-0489">Methyltransferase</keyword>
<dbReference type="CDD" id="cd02440">
    <property type="entry name" value="AdoMet_MTases"/>
    <property type="match status" value="1"/>
</dbReference>
<evidence type="ECO:0000313" key="3">
    <source>
        <dbReference type="Proteomes" id="UP000218644"/>
    </source>
</evidence>
<keyword evidence="2" id="KW-0808">Transferase</keyword>
<protein>
    <submittedName>
        <fullName evidence="2">SAM-dependent methyltransferase</fullName>
    </submittedName>
</protein>
<gene>
    <name evidence="2" type="ORF">CK623_00725</name>
</gene>
<dbReference type="AlphaFoldDB" id="A0A2A2AUH5"/>